<sequence>MFVDWTSRDSDRQATGKLGGRTVTVKGITGILGAVDINGEHTEFGTPLFTPQLPASDSVELRSRKDDTEFRIDFGGNVEDAIFHLGSLASIVTFEAGTTITRISGDADFKVPQSNMVTGKFKEGPPTDSNGTIHVSKSAPFSSITFKLRLNYDGTEEGVYLQFGRTVEFVDWTSRDSDRQATGKLGGRTVTVKGITGILGPVDINGEHTEFGTPLFTPQLPASDSVELRSRKDDTEFRIDFGGNVEDAIFHLGSLASIVTFEAGTTITRISGDADFKVPQSNMVTGKFKEGPPTDSNGTIHVSKSAPFSSITFKLRLNYDGTEEGVYLQFGR</sequence>
<dbReference type="EMBL" id="CP020569">
    <property type="protein sequence ID" value="ARF52968.1"/>
    <property type="molecule type" value="Genomic_DNA"/>
</dbReference>
<reference evidence="1 2" key="1">
    <citation type="submission" date="2017-04" db="EMBL/GenBank/DDBJ databases">
        <title>Complete Genome Sequence of Streptomyces gilvosporeus F607, a Capable Producer of Natamycin.</title>
        <authorList>
            <person name="Zong G."/>
            <person name="Zhong C."/>
            <person name="Fu J."/>
            <person name="Qin R."/>
            <person name="Cao G."/>
        </authorList>
    </citation>
    <scope>NUCLEOTIDE SEQUENCE [LARGE SCALE GENOMIC DNA]</scope>
    <source>
        <strain evidence="1 2">F607</strain>
    </source>
</reference>
<dbReference type="AlphaFoldDB" id="A0A1V0TJJ4"/>
<accession>A0A1V0TJJ4</accession>
<dbReference type="Proteomes" id="UP000192726">
    <property type="component" value="Chromosome"/>
</dbReference>
<keyword evidence="2" id="KW-1185">Reference proteome</keyword>
<dbReference type="KEGG" id="sgv:B1H19_01070"/>
<gene>
    <name evidence="1" type="ORF">B1H19_01070</name>
</gene>
<organism evidence="1 2">
    <name type="scientific">Streptomyces gilvosporeus</name>
    <dbReference type="NCBI Taxonomy" id="553510"/>
    <lineage>
        <taxon>Bacteria</taxon>
        <taxon>Bacillati</taxon>
        <taxon>Actinomycetota</taxon>
        <taxon>Actinomycetes</taxon>
        <taxon>Kitasatosporales</taxon>
        <taxon>Streptomycetaceae</taxon>
        <taxon>Streptomyces</taxon>
    </lineage>
</organism>
<evidence type="ECO:0000313" key="1">
    <source>
        <dbReference type="EMBL" id="ARF52968.1"/>
    </source>
</evidence>
<proteinExistence type="predicted"/>
<name>A0A1V0TJJ4_9ACTN</name>
<protein>
    <submittedName>
        <fullName evidence="1">Uncharacterized protein</fullName>
    </submittedName>
</protein>
<evidence type="ECO:0000313" key="2">
    <source>
        <dbReference type="Proteomes" id="UP000192726"/>
    </source>
</evidence>